<feature type="domain" description="POTRA" evidence="10">
    <location>
        <begin position="57"/>
        <end position="125"/>
    </location>
</feature>
<keyword evidence="2" id="KW-1003">Cell membrane</keyword>
<comment type="caution">
    <text evidence="11">The sequence shown here is derived from an EMBL/GenBank/DDBJ whole genome shotgun (WGS) entry which is preliminary data.</text>
</comment>
<evidence type="ECO:0000256" key="3">
    <source>
        <dbReference type="ARBA" id="ARBA00022618"/>
    </source>
</evidence>
<dbReference type="Gene3D" id="3.10.20.310">
    <property type="entry name" value="membrane protein fhac"/>
    <property type="match status" value="1"/>
</dbReference>
<protein>
    <submittedName>
        <fullName evidence="11">Cell division protein FtsQ/DivIB</fullName>
    </submittedName>
</protein>
<dbReference type="Pfam" id="PF03799">
    <property type="entry name" value="FtsQ_DivIB_C"/>
    <property type="match status" value="1"/>
</dbReference>
<evidence type="ECO:0000259" key="10">
    <source>
        <dbReference type="PROSITE" id="PS51779"/>
    </source>
</evidence>
<dbReference type="EMBL" id="JBGEHV010000053">
    <property type="protein sequence ID" value="MEY8042313.1"/>
    <property type="molecule type" value="Genomic_DNA"/>
</dbReference>
<feature type="compositionally biased region" description="Basic residues" evidence="8">
    <location>
        <begin position="15"/>
        <end position="28"/>
    </location>
</feature>
<dbReference type="InterPro" id="IPR050487">
    <property type="entry name" value="FtsQ_DivIB"/>
</dbReference>
<keyword evidence="5 9" id="KW-1133">Transmembrane helix</keyword>
<dbReference type="RefSeq" id="WP_345355179.1">
    <property type="nucleotide sequence ID" value="NZ_BAABII010000001.1"/>
</dbReference>
<proteinExistence type="predicted"/>
<evidence type="ECO:0000313" key="11">
    <source>
        <dbReference type="EMBL" id="MEY8042313.1"/>
    </source>
</evidence>
<evidence type="ECO:0000256" key="7">
    <source>
        <dbReference type="ARBA" id="ARBA00023306"/>
    </source>
</evidence>
<dbReference type="PANTHER" id="PTHR37820">
    <property type="entry name" value="CELL DIVISION PROTEIN DIVIB"/>
    <property type="match status" value="1"/>
</dbReference>
<dbReference type="PROSITE" id="PS51779">
    <property type="entry name" value="POTRA"/>
    <property type="match status" value="1"/>
</dbReference>
<evidence type="ECO:0000256" key="8">
    <source>
        <dbReference type="SAM" id="MobiDB-lite"/>
    </source>
</evidence>
<name>A0ABV4CMK0_9PSEU</name>
<dbReference type="Pfam" id="PF08478">
    <property type="entry name" value="POTRA_1"/>
    <property type="match status" value="1"/>
</dbReference>
<feature type="transmembrane region" description="Helical" evidence="9">
    <location>
        <begin position="35"/>
        <end position="53"/>
    </location>
</feature>
<dbReference type="InterPro" id="IPR034746">
    <property type="entry name" value="POTRA"/>
</dbReference>
<dbReference type="InterPro" id="IPR013685">
    <property type="entry name" value="POTRA_FtsQ_type"/>
</dbReference>
<keyword evidence="4 9" id="KW-0812">Transmembrane</keyword>
<dbReference type="InterPro" id="IPR005548">
    <property type="entry name" value="Cell_div_FtsQ/DivIB_C"/>
</dbReference>
<keyword evidence="7" id="KW-0131">Cell cycle</keyword>
<dbReference type="Proteomes" id="UP001564626">
    <property type="component" value="Unassembled WGS sequence"/>
</dbReference>
<sequence>MAGTATRRGGGARPGARRTGRRPVRGGRPAARRRWPVLLALAVITVLVVLLYSTPLLGVRSIRVVGETDLTRQQVVDAAGVPPGTPMLQVDTEQVRARLERRPTVASAEVSLSWPSTVEVAVTDRVAVAYVVAREAIRLVGPGGMPFEAVPAAPPGLPELRVARVAQDDPTTTAALSVLLALPPQVRAEVTAVVAERPGDVHLRLTGDREVHWGAAEANEHKAAILPPLLTREGRVYDVTAPTLPTVAS</sequence>
<organism evidence="11 12">
    <name type="scientific">Saccharopolyspora cebuensis</name>
    <dbReference type="NCBI Taxonomy" id="418759"/>
    <lineage>
        <taxon>Bacteria</taxon>
        <taxon>Bacillati</taxon>
        <taxon>Actinomycetota</taxon>
        <taxon>Actinomycetes</taxon>
        <taxon>Pseudonocardiales</taxon>
        <taxon>Pseudonocardiaceae</taxon>
        <taxon>Saccharopolyspora</taxon>
    </lineage>
</organism>
<gene>
    <name evidence="11" type="ORF">AB8O55_23115</name>
</gene>
<reference evidence="11 12" key="1">
    <citation type="submission" date="2024-08" db="EMBL/GenBank/DDBJ databases">
        <title>Genome mining of Saccharopolyspora cebuensis PGLac3 from Nigerian medicinal plant.</title>
        <authorList>
            <person name="Ezeobiora C.E."/>
            <person name="Igbokwe N.H."/>
            <person name="Amin D.H."/>
            <person name="Mendie U.E."/>
        </authorList>
    </citation>
    <scope>NUCLEOTIDE SEQUENCE [LARGE SCALE GENOMIC DNA]</scope>
    <source>
        <strain evidence="11 12">PGLac3</strain>
    </source>
</reference>
<keyword evidence="6 9" id="KW-0472">Membrane</keyword>
<evidence type="ECO:0000256" key="2">
    <source>
        <dbReference type="ARBA" id="ARBA00022475"/>
    </source>
</evidence>
<keyword evidence="12" id="KW-1185">Reference proteome</keyword>
<accession>A0ABV4CMK0</accession>
<feature type="region of interest" description="Disordered" evidence="8">
    <location>
        <begin position="1"/>
        <end position="28"/>
    </location>
</feature>
<dbReference type="GO" id="GO:0051301">
    <property type="term" value="P:cell division"/>
    <property type="evidence" value="ECO:0007669"/>
    <property type="project" value="UniProtKB-KW"/>
</dbReference>
<keyword evidence="3 11" id="KW-0132">Cell division</keyword>
<evidence type="ECO:0000256" key="9">
    <source>
        <dbReference type="SAM" id="Phobius"/>
    </source>
</evidence>
<dbReference type="PANTHER" id="PTHR37820:SF1">
    <property type="entry name" value="CELL DIVISION PROTEIN FTSQ"/>
    <property type="match status" value="1"/>
</dbReference>
<evidence type="ECO:0000256" key="5">
    <source>
        <dbReference type="ARBA" id="ARBA00022989"/>
    </source>
</evidence>
<evidence type="ECO:0000313" key="12">
    <source>
        <dbReference type="Proteomes" id="UP001564626"/>
    </source>
</evidence>
<evidence type="ECO:0000256" key="4">
    <source>
        <dbReference type="ARBA" id="ARBA00022692"/>
    </source>
</evidence>
<comment type="subcellular location">
    <subcellularLocation>
        <location evidence="1">Membrane</location>
    </subcellularLocation>
</comment>
<evidence type="ECO:0000256" key="1">
    <source>
        <dbReference type="ARBA" id="ARBA00004370"/>
    </source>
</evidence>
<evidence type="ECO:0000256" key="6">
    <source>
        <dbReference type="ARBA" id="ARBA00023136"/>
    </source>
</evidence>